<evidence type="ECO:0000313" key="2">
    <source>
        <dbReference type="Proteomes" id="UP000184474"/>
    </source>
</evidence>
<sequence length="142" mass="15752">MNPLINRQEIIQYIPQRTPIIMVDEVLTYEEAEITTNFEIREENLFILNGRMTESGLIENIAQTAAAKAGYTCHLKQVPVPLGFIGAVSKVQVHGLPPLGSCIETQVTIKNDVMGVTIVSGRSELDGELLIECEMKIIIQQD</sequence>
<dbReference type="STRING" id="156994.SAMN04488028_10387"/>
<name>A0A1M6PXS5_REIAG</name>
<evidence type="ECO:0000313" key="1">
    <source>
        <dbReference type="EMBL" id="SHK12738.1"/>
    </source>
</evidence>
<reference evidence="2" key="1">
    <citation type="submission" date="2016-11" db="EMBL/GenBank/DDBJ databases">
        <authorList>
            <person name="Varghese N."/>
            <person name="Submissions S."/>
        </authorList>
    </citation>
    <scope>NUCLEOTIDE SEQUENCE [LARGE SCALE GENOMIC DNA]</scope>
    <source>
        <strain evidence="2">DSM 26134</strain>
    </source>
</reference>
<dbReference type="InterPro" id="IPR029069">
    <property type="entry name" value="HotDog_dom_sf"/>
</dbReference>
<dbReference type="Pfam" id="PF22817">
    <property type="entry name" value="ApeP-like"/>
    <property type="match status" value="1"/>
</dbReference>
<dbReference type="InterPro" id="IPR016776">
    <property type="entry name" value="ApeP-like_dehydratase"/>
</dbReference>
<keyword evidence="2" id="KW-1185">Reference proteome</keyword>
<dbReference type="EMBL" id="FRAA01000003">
    <property type="protein sequence ID" value="SHK12738.1"/>
    <property type="molecule type" value="Genomic_DNA"/>
</dbReference>
<dbReference type="Gene3D" id="3.10.129.10">
    <property type="entry name" value="Hotdog Thioesterase"/>
    <property type="match status" value="1"/>
</dbReference>
<dbReference type="SUPFAM" id="SSF54637">
    <property type="entry name" value="Thioesterase/thiol ester dehydrase-isomerase"/>
    <property type="match status" value="1"/>
</dbReference>
<dbReference type="Proteomes" id="UP000184474">
    <property type="component" value="Unassembled WGS sequence"/>
</dbReference>
<dbReference type="RefSeq" id="WP_073122008.1">
    <property type="nucleotide sequence ID" value="NZ_FRAA01000003.1"/>
</dbReference>
<proteinExistence type="predicted"/>
<accession>A0A1M6PXS5</accession>
<protein>
    <recommendedName>
        <fullName evidence="3">3-hydroxymyristoyl/3-hydroxydecanoyl-(Acyl carrier protein) dehydratase</fullName>
    </recommendedName>
</protein>
<organism evidence="1 2">
    <name type="scientific">Reichenbachiella agariperforans</name>
    <dbReference type="NCBI Taxonomy" id="156994"/>
    <lineage>
        <taxon>Bacteria</taxon>
        <taxon>Pseudomonadati</taxon>
        <taxon>Bacteroidota</taxon>
        <taxon>Cytophagia</taxon>
        <taxon>Cytophagales</taxon>
        <taxon>Reichenbachiellaceae</taxon>
        <taxon>Reichenbachiella</taxon>
    </lineage>
</organism>
<dbReference type="AlphaFoldDB" id="A0A1M6PXS5"/>
<evidence type="ECO:0008006" key="3">
    <source>
        <dbReference type="Google" id="ProtNLM"/>
    </source>
</evidence>
<gene>
    <name evidence="1" type="ORF">SAMN04488028_10387</name>
</gene>